<evidence type="ECO:0000313" key="2">
    <source>
        <dbReference type="EMBL" id="OAG11411.1"/>
    </source>
</evidence>
<reference evidence="2 3" key="1">
    <citation type="submission" date="2016-05" db="EMBL/GenBank/DDBJ databases">
        <title>Comparative analysis of secretome profiles of manganese(II)-oxidizing ascomycete fungi.</title>
        <authorList>
            <consortium name="DOE Joint Genome Institute"/>
            <person name="Zeiner C.A."/>
            <person name="Purvine S.O."/>
            <person name="Zink E.M."/>
            <person name="Wu S."/>
            <person name="Pasa-Tolic L."/>
            <person name="Chaput D.L."/>
            <person name="Haridas S."/>
            <person name="Grigoriev I.V."/>
            <person name="Santelli C.M."/>
            <person name="Hansel C.M."/>
        </authorList>
    </citation>
    <scope>NUCLEOTIDE SEQUENCE [LARGE SCALE GENOMIC DNA]</scope>
    <source>
        <strain evidence="2 3">AP3s5-JAC2a</strain>
    </source>
</reference>
<dbReference type="Proteomes" id="UP000077069">
    <property type="component" value="Unassembled WGS sequence"/>
</dbReference>
<dbReference type="InParanoid" id="A0A177CW19"/>
<sequence>MPKRDLDALSASPGAAGTPATQAQDAKVAALPDTKRCKFSTHSHARREIENNSGSALLNLPGELLNTIYEYVLTSDDDLLEYVPIEYANGLNATIDARSPDTESHIHTTELPSPKDGPDHPVPDVQRGGFEGVSDADYRKVFTVITSSPVQAQNLQKDGREFNQLKYVCKKFWRETYRLELQFNGVLLRDRDGTGVDHIDQFLAKCPPSQGEWLKRITILAITTVYGKEFEEMESDQDVSGRIAWLLLYATQSERLSKLEAFCSSYPWMSVRFVPDAFTLDEIVEDDGEVSPKFVSTAFSLYYVLRNTLPTGFDWLQPQFTRIDEAIGRDDHSPPLLQAPNLRVYPRNLLGGISIAELLGSFQAQTKHEMSQPFIMVAREWLMHGM</sequence>
<proteinExistence type="predicted"/>
<dbReference type="EMBL" id="KV441548">
    <property type="protein sequence ID" value="OAG11411.1"/>
    <property type="molecule type" value="Genomic_DNA"/>
</dbReference>
<dbReference type="GeneID" id="28760591"/>
<accession>A0A177CW19</accession>
<evidence type="ECO:0000256" key="1">
    <source>
        <dbReference type="SAM" id="MobiDB-lite"/>
    </source>
</evidence>
<gene>
    <name evidence="2" type="ORF">CC84DRAFT_1158957</name>
</gene>
<evidence type="ECO:0000313" key="3">
    <source>
        <dbReference type="Proteomes" id="UP000077069"/>
    </source>
</evidence>
<feature type="region of interest" description="Disordered" evidence="1">
    <location>
        <begin position="1"/>
        <end position="29"/>
    </location>
</feature>
<dbReference type="RefSeq" id="XP_018041776.1">
    <property type="nucleotide sequence ID" value="XM_018177105.1"/>
</dbReference>
<name>A0A177CW19_9PLEO</name>
<feature type="region of interest" description="Disordered" evidence="1">
    <location>
        <begin position="96"/>
        <end position="121"/>
    </location>
</feature>
<protein>
    <submittedName>
        <fullName evidence="2">Uncharacterized protein</fullName>
    </submittedName>
</protein>
<feature type="compositionally biased region" description="Basic and acidic residues" evidence="1">
    <location>
        <begin position="98"/>
        <end position="108"/>
    </location>
</feature>
<keyword evidence="3" id="KW-1185">Reference proteome</keyword>
<dbReference type="OrthoDB" id="3791141at2759"/>
<dbReference type="AlphaFoldDB" id="A0A177CW19"/>
<organism evidence="2 3">
    <name type="scientific">Paraphaeosphaeria sporulosa</name>
    <dbReference type="NCBI Taxonomy" id="1460663"/>
    <lineage>
        <taxon>Eukaryota</taxon>
        <taxon>Fungi</taxon>
        <taxon>Dikarya</taxon>
        <taxon>Ascomycota</taxon>
        <taxon>Pezizomycotina</taxon>
        <taxon>Dothideomycetes</taxon>
        <taxon>Pleosporomycetidae</taxon>
        <taxon>Pleosporales</taxon>
        <taxon>Massarineae</taxon>
        <taxon>Didymosphaeriaceae</taxon>
        <taxon>Paraphaeosphaeria</taxon>
    </lineage>
</organism>